<evidence type="ECO:0000256" key="7">
    <source>
        <dbReference type="ARBA" id="ARBA00022771"/>
    </source>
</evidence>
<keyword evidence="8" id="KW-0378">Hydrolase</keyword>
<evidence type="ECO:0000313" key="19">
    <source>
        <dbReference type="EMBL" id="PWU23351.1"/>
    </source>
</evidence>
<comment type="catalytic activity">
    <reaction evidence="15">
        <text>2'-deoxyribonucleotide-(2'-deoxyribose 5'-phosphate)-2'-deoxyribonucleotide-DNA = a 3'-end 2'-deoxyribonucleotide-(2,3-dehydro-2,3-deoxyribose 5'-phosphate)-DNA + a 5'-end 5'-phospho-2'-deoxyribonucleoside-DNA + H(+)</text>
        <dbReference type="Rhea" id="RHEA:66592"/>
        <dbReference type="Rhea" id="RHEA-COMP:13180"/>
        <dbReference type="Rhea" id="RHEA-COMP:16897"/>
        <dbReference type="Rhea" id="RHEA-COMP:17067"/>
        <dbReference type="ChEBI" id="CHEBI:15378"/>
        <dbReference type="ChEBI" id="CHEBI:136412"/>
        <dbReference type="ChEBI" id="CHEBI:157695"/>
        <dbReference type="ChEBI" id="CHEBI:167181"/>
        <dbReference type="EC" id="4.2.99.18"/>
    </reaction>
</comment>
<evidence type="ECO:0000256" key="13">
    <source>
        <dbReference type="ARBA" id="ARBA00023268"/>
    </source>
</evidence>
<comment type="caution">
    <text evidence="19">The sequence shown here is derived from an EMBL/GenBank/DDBJ whole genome shotgun (WGS) entry which is preliminary data.</text>
</comment>
<dbReference type="InterPro" id="IPR012319">
    <property type="entry name" value="FPG_cat"/>
</dbReference>
<evidence type="ECO:0000256" key="6">
    <source>
        <dbReference type="ARBA" id="ARBA00022763"/>
    </source>
</evidence>
<dbReference type="PANTHER" id="PTHR22993:SF9">
    <property type="entry name" value="FORMAMIDOPYRIMIDINE-DNA GLYCOSYLASE"/>
    <property type="match status" value="1"/>
</dbReference>
<dbReference type="Pfam" id="PF06831">
    <property type="entry name" value="H2TH"/>
    <property type="match status" value="1"/>
</dbReference>
<dbReference type="Gene3D" id="3.20.190.10">
    <property type="entry name" value="MutM-like, N-terminal"/>
    <property type="match status" value="1"/>
</dbReference>
<evidence type="ECO:0000256" key="2">
    <source>
        <dbReference type="ARBA" id="ARBA00001947"/>
    </source>
</evidence>
<comment type="cofactor">
    <cofactor evidence="2">
        <name>Zn(2+)</name>
        <dbReference type="ChEBI" id="CHEBI:29105"/>
    </cofactor>
</comment>
<comment type="catalytic activity">
    <reaction evidence="1">
        <text>Hydrolysis of DNA containing ring-opened 7-methylguanine residues, releasing 2,6-diamino-4-hydroxy-5-(N-methyl)formamidopyrimidine.</text>
        <dbReference type="EC" id="3.2.2.23"/>
    </reaction>
</comment>
<evidence type="ECO:0000256" key="1">
    <source>
        <dbReference type="ARBA" id="ARBA00001668"/>
    </source>
</evidence>
<gene>
    <name evidence="19" type="ORF">C5B42_03285</name>
</gene>
<evidence type="ECO:0000256" key="3">
    <source>
        <dbReference type="ARBA" id="ARBA00009409"/>
    </source>
</evidence>
<dbReference type="InterPro" id="IPR010663">
    <property type="entry name" value="Znf_FPG/IleRS"/>
</dbReference>
<accession>A0A317JPW4</accession>
<keyword evidence="13" id="KW-0511">Multifunctional enzyme</keyword>
<feature type="domain" description="FPG-type" evidence="17">
    <location>
        <begin position="250"/>
        <end position="284"/>
    </location>
</feature>
<dbReference type="GO" id="GO:0140078">
    <property type="term" value="F:class I DNA-(apurinic or apyrimidinic site) endonuclease activity"/>
    <property type="evidence" value="ECO:0007669"/>
    <property type="project" value="UniProtKB-EC"/>
</dbReference>
<dbReference type="GO" id="GO:0008270">
    <property type="term" value="F:zinc ion binding"/>
    <property type="evidence" value="ECO:0007669"/>
    <property type="project" value="UniProtKB-KW"/>
</dbReference>
<dbReference type="InterPro" id="IPR000214">
    <property type="entry name" value="Znf_DNA_glyclase/AP_lyase"/>
</dbReference>
<keyword evidence="7 16" id="KW-0863">Zinc-finger</keyword>
<evidence type="ECO:0000259" key="17">
    <source>
        <dbReference type="PROSITE" id="PS51066"/>
    </source>
</evidence>
<dbReference type="FunFam" id="1.10.8.50:FF:000003">
    <property type="entry name" value="Formamidopyrimidine-DNA glycosylase"/>
    <property type="match status" value="1"/>
</dbReference>
<dbReference type="PROSITE" id="PS51068">
    <property type="entry name" value="FPG_CAT"/>
    <property type="match status" value="1"/>
</dbReference>
<evidence type="ECO:0000313" key="20">
    <source>
        <dbReference type="Proteomes" id="UP000246104"/>
    </source>
</evidence>
<keyword evidence="6" id="KW-0227">DNA damage</keyword>
<comment type="similarity">
    <text evidence="3">Belongs to the FPG family.</text>
</comment>
<dbReference type="Proteomes" id="UP000246104">
    <property type="component" value="Unassembled WGS sequence"/>
</dbReference>
<evidence type="ECO:0000259" key="18">
    <source>
        <dbReference type="PROSITE" id="PS51068"/>
    </source>
</evidence>
<dbReference type="SMART" id="SM01232">
    <property type="entry name" value="H2TH"/>
    <property type="match status" value="1"/>
</dbReference>
<keyword evidence="11" id="KW-0234">DNA repair</keyword>
<dbReference type="PANTHER" id="PTHR22993">
    <property type="entry name" value="FORMAMIDOPYRIMIDINE-DNA GLYCOSYLASE"/>
    <property type="match status" value="1"/>
</dbReference>
<dbReference type="SUPFAM" id="SSF46946">
    <property type="entry name" value="S13-like H2TH domain"/>
    <property type="match status" value="1"/>
</dbReference>
<dbReference type="InterPro" id="IPR035937">
    <property type="entry name" value="FPG_N"/>
</dbReference>
<dbReference type="NCBIfam" id="TIGR00577">
    <property type="entry name" value="fpg"/>
    <property type="match status" value="1"/>
</dbReference>
<dbReference type="Pfam" id="PF06827">
    <property type="entry name" value="zf-FPG_IleRS"/>
    <property type="match status" value="1"/>
</dbReference>
<dbReference type="AlphaFoldDB" id="A0A317JPW4"/>
<dbReference type="PROSITE" id="PS51066">
    <property type="entry name" value="ZF_FPG_2"/>
    <property type="match status" value="1"/>
</dbReference>
<proteinExistence type="inferred from homology"/>
<dbReference type="NCBIfam" id="NF002211">
    <property type="entry name" value="PRK01103.1"/>
    <property type="match status" value="1"/>
</dbReference>
<reference evidence="19 20" key="1">
    <citation type="submission" date="2018-02" db="EMBL/GenBank/DDBJ databases">
        <title>Genomic Reconstructions from Amazon Rainforest and Pasture Soil Reveal Novel Insights into the Physiology of Candidate Phyla in Tropical Sites.</title>
        <authorList>
            <person name="Kroeger M.E."/>
            <person name="Delmont T."/>
            <person name="Eren A.M."/>
            <person name="Guo J."/>
            <person name="Meyer K.M."/>
            <person name="Khan K."/>
            <person name="Rodrigues J.L.M."/>
            <person name="Bohannan B.J.M."/>
            <person name="Tringe S."/>
            <person name="Borges C.D."/>
            <person name="Tiedje J."/>
            <person name="Tsai S.M."/>
            <person name="Nusslein K."/>
        </authorList>
    </citation>
    <scope>NUCLEOTIDE SEQUENCE [LARGE SCALE GENOMIC DNA]</scope>
    <source>
        <strain evidence="19">Amazon FNV 2010 28 9</strain>
    </source>
</reference>
<evidence type="ECO:0000256" key="4">
    <source>
        <dbReference type="ARBA" id="ARBA00011245"/>
    </source>
</evidence>
<evidence type="ECO:0000256" key="8">
    <source>
        <dbReference type="ARBA" id="ARBA00022801"/>
    </source>
</evidence>
<evidence type="ECO:0000256" key="10">
    <source>
        <dbReference type="ARBA" id="ARBA00023125"/>
    </source>
</evidence>
<dbReference type="SUPFAM" id="SSF57716">
    <property type="entry name" value="Glucocorticoid receptor-like (DNA-binding domain)"/>
    <property type="match status" value="1"/>
</dbReference>
<protein>
    <submittedName>
        <fullName evidence="19">Formamidopyrimidine-DNA glycosylase</fullName>
    </submittedName>
</protein>
<name>A0A317JPW4_9BACT</name>
<keyword evidence="12" id="KW-0456">Lyase</keyword>
<evidence type="ECO:0000256" key="11">
    <source>
        <dbReference type="ARBA" id="ARBA00023204"/>
    </source>
</evidence>
<dbReference type="InterPro" id="IPR020629">
    <property type="entry name" value="FPG_Glyclase"/>
</dbReference>
<evidence type="ECO:0000256" key="16">
    <source>
        <dbReference type="PROSITE-ProRule" id="PRU00391"/>
    </source>
</evidence>
<dbReference type="Pfam" id="PF01149">
    <property type="entry name" value="Fapy_DNA_glyco"/>
    <property type="match status" value="1"/>
</dbReference>
<keyword evidence="9" id="KW-0862">Zinc</keyword>
<dbReference type="EMBL" id="PSRQ01000037">
    <property type="protein sequence ID" value="PWU23351.1"/>
    <property type="molecule type" value="Genomic_DNA"/>
</dbReference>
<feature type="domain" description="Formamidopyrimidine-DNA glycosylase catalytic" evidence="18">
    <location>
        <begin position="2"/>
        <end position="126"/>
    </location>
</feature>
<sequence length="284" mass="32210">MPELPEVETIRKQIETYLVGLTITSIEERPHKMFRGNPTELVGKKIIAARRFGKLLVIDFSDHVSLAIHLKMTGRLTLQEKDKPLPDHTHVIFHLLPLPSKEGAGVVGAKGEKEFVLIYSDYRRFGFLQIVPTDKVEQLPFIKKLGNEPLKDFTLQYFQTLCAKAKRPIKTLLMDQEKIAGIGNIYVSEALWLAKINPTKKANEVTTQELHTLFNAIESSLKEGIRRRGASDNSYRDLLGGKGTYQNFFKVYNRAGEKCSRCETSIERIIQAGRSTFFCPKCQG</sequence>
<keyword evidence="10" id="KW-0238">DNA-binding</keyword>
<keyword evidence="14" id="KW-0326">Glycosidase</keyword>
<dbReference type="Gene3D" id="1.10.8.50">
    <property type="match status" value="1"/>
</dbReference>
<dbReference type="SUPFAM" id="SSF81624">
    <property type="entry name" value="N-terminal domain of MutM-like DNA repair proteins"/>
    <property type="match status" value="1"/>
</dbReference>
<evidence type="ECO:0000256" key="14">
    <source>
        <dbReference type="ARBA" id="ARBA00023295"/>
    </source>
</evidence>
<evidence type="ECO:0000256" key="9">
    <source>
        <dbReference type="ARBA" id="ARBA00022833"/>
    </source>
</evidence>
<dbReference type="GO" id="GO:0006284">
    <property type="term" value="P:base-excision repair"/>
    <property type="evidence" value="ECO:0007669"/>
    <property type="project" value="InterPro"/>
</dbReference>
<evidence type="ECO:0000256" key="5">
    <source>
        <dbReference type="ARBA" id="ARBA00022723"/>
    </source>
</evidence>
<evidence type="ECO:0000256" key="15">
    <source>
        <dbReference type="ARBA" id="ARBA00044632"/>
    </source>
</evidence>
<dbReference type="GO" id="GO:0034039">
    <property type="term" value="F:8-oxo-7,8-dihydroguanine DNA N-glycosylase activity"/>
    <property type="evidence" value="ECO:0007669"/>
    <property type="project" value="TreeGrafter"/>
</dbReference>
<dbReference type="InterPro" id="IPR010979">
    <property type="entry name" value="Ribosomal_uS13-like_H2TH"/>
</dbReference>
<dbReference type="GO" id="GO:0003684">
    <property type="term" value="F:damaged DNA binding"/>
    <property type="evidence" value="ECO:0007669"/>
    <property type="project" value="InterPro"/>
</dbReference>
<organism evidence="19 20">
    <name type="scientific">Candidatus Cerribacteria bacterium 'Amazon FNV 2010 28 9'</name>
    <dbReference type="NCBI Taxonomy" id="2081795"/>
    <lineage>
        <taxon>Bacteria</taxon>
        <taxon>Candidatus Cerribacteria</taxon>
    </lineage>
</organism>
<dbReference type="InterPro" id="IPR015886">
    <property type="entry name" value="H2TH_FPG"/>
</dbReference>
<dbReference type="CDD" id="cd08966">
    <property type="entry name" value="EcFpg-like_N"/>
    <property type="match status" value="1"/>
</dbReference>
<comment type="subunit">
    <text evidence="4">Monomer.</text>
</comment>
<evidence type="ECO:0000256" key="12">
    <source>
        <dbReference type="ARBA" id="ARBA00023239"/>
    </source>
</evidence>
<dbReference type="SMART" id="SM00898">
    <property type="entry name" value="Fapy_DNA_glyco"/>
    <property type="match status" value="1"/>
</dbReference>
<keyword evidence="5" id="KW-0479">Metal-binding</keyword>